<dbReference type="PANTHER" id="PTHR46796:SF7">
    <property type="entry name" value="ARAC FAMILY TRANSCRIPTIONAL REGULATOR"/>
    <property type="match status" value="1"/>
</dbReference>
<dbReference type="InterPro" id="IPR050204">
    <property type="entry name" value="AraC_XylS_family_regulators"/>
</dbReference>
<keyword evidence="3" id="KW-0804">Transcription</keyword>
<sequence>MDVFSDALTALRTGTPVFTRTDARAPWSMRFPAVSGASFHVVLHGSCLLVPPDGGASVRLDTGDTVFLRQGSGHTLCSDQVLAPDVFTQDRVDHSSYIRQLLIDGKTVDRRVAVEAQGDQPVLGCGLYKDGPGERTVLACGAYKLDVTRQHPLMAGMPEVIHLPAASQQPALRIAVGQLTSEMDNPGPGSDSIVAALIDLLLLLIMRAWYQGMTADRAKGWAAAVTDPVIAPALRAIHADPGHPWTVEELSRASGLSRAAFAKRFTAVLGEPPLGYLTSWRMTAAGRLLRETDAPLATVAERAGYSSEFAFAKAFKREYGVAPGSYRRASRSGLADVQLSG</sequence>
<dbReference type="PRINTS" id="PR00032">
    <property type="entry name" value="HTHARAC"/>
</dbReference>
<dbReference type="Pfam" id="PF12852">
    <property type="entry name" value="Cupin_6"/>
    <property type="match status" value="1"/>
</dbReference>
<dbReference type="EMBL" id="JADLQX010000025">
    <property type="protein sequence ID" value="MBF6301276.1"/>
    <property type="molecule type" value="Genomic_DNA"/>
</dbReference>
<evidence type="ECO:0000313" key="6">
    <source>
        <dbReference type="Proteomes" id="UP000702209"/>
    </source>
</evidence>
<evidence type="ECO:0000256" key="1">
    <source>
        <dbReference type="ARBA" id="ARBA00023015"/>
    </source>
</evidence>
<accession>A0ABS0CXE6</accession>
<protein>
    <submittedName>
        <fullName evidence="5">AraC family transcriptional regulator</fullName>
    </submittedName>
</protein>
<dbReference type="Gene3D" id="1.10.10.60">
    <property type="entry name" value="Homeodomain-like"/>
    <property type="match status" value="2"/>
</dbReference>
<dbReference type="PROSITE" id="PS01124">
    <property type="entry name" value="HTH_ARAC_FAMILY_2"/>
    <property type="match status" value="1"/>
</dbReference>
<keyword evidence="1" id="KW-0805">Transcription regulation</keyword>
<feature type="domain" description="HTH araC/xylS-type" evidence="4">
    <location>
        <begin position="231"/>
        <end position="329"/>
    </location>
</feature>
<dbReference type="RefSeq" id="WP_195132500.1">
    <property type="nucleotide sequence ID" value="NZ_JADLQX010000025.1"/>
</dbReference>
<proteinExistence type="predicted"/>
<dbReference type="InterPro" id="IPR032783">
    <property type="entry name" value="AraC_lig"/>
</dbReference>
<keyword evidence="6" id="KW-1185">Reference proteome</keyword>
<reference evidence="5 6" key="1">
    <citation type="submission" date="2020-10" db="EMBL/GenBank/DDBJ databases">
        <title>Identification of Nocardia species via Next-generation sequencing and recognition of intraspecies genetic diversity.</title>
        <authorList>
            <person name="Li P."/>
            <person name="Li P."/>
            <person name="Lu B."/>
        </authorList>
    </citation>
    <scope>NUCLEOTIDE SEQUENCE [LARGE SCALE GENOMIC DNA]</scope>
    <source>
        <strain evidence="5 6">BJ06-0157</strain>
    </source>
</reference>
<dbReference type="PANTHER" id="PTHR46796">
    <property type="entry name" value="HTH-TYPE TRANSCRIPTIONAL ACTIVATOR RHAS-RELATED"/>
    <property type="match status" value="1"/>
</dbReference>
<name>A0ABS0CXE6_9NOCA</name>
<dbReference type="InterPro" id="IPR020449">
    <property type="entry name" value="Tscrpt_reg_AraC-type_HTH"/>
</dbReference>
<dbReference type="InterPro" id="IPR018060">
    <property type="entry name" value="HTH_AraC"/>
</dbReference>
<dbReference type="Pfam" id="PF12833">
    <property type="entry name" value="HTH_18"/>
    <property type="match status" value="1"/>
</dbReference>
<dbReference type="Proteomes" id="UP000702209">
    <property type="component" value="Unassembled WGS sequence"/>
</dbReference>
<evidence type="ECO:0000256" key="2">
    <source>
        <dbReference type="ARBA" id="ARBA00023125"/>
    </source>
</evidence>
<dbReference type="SMART" id="SM00342">
    <property type="entry name" value="HTH_ARAC"/>
    <property type="match status" value="1"/>
</dbReference>
<evidence type="ECO:0000256" key="3">
    <source>
        <dbReference type="ARBA" id="ARBA00023163"/>
    </source>
</evidence>
<evidence type="ECO:0000259" key="4">
    <source>
        <dbReference type="PROSITE" id="PS01124"/>
    </source>
</evidence>
<keyword evidence="2" id="KW-0238">DNA-binding</keyword>
<evidence type="ECO:0000313" key="5">
    <source>
        <dbReference type="EMBL" id="MBF6301276.1"/>
    </source>
</evidence>
<dbReference type="InterPro" id="IPR009057">
    <property type="entry name" value="Homeodomain-like_sf"/>
</dbReference>
<organism evidence="5 6">
    <name type="scientific">Nocardia amamiensis</name>
    <dbReference type="NCBI Taxonomy" id="404578"/>
    <lineage>
        <taxon>Bacteria</taxon>
        <taxon>Bacillati</taxon>
        <taxon>Actinomycetota</taxon>
        <taxon>Actinomycetes</taxon>
        <taxon>Mycobacteriales</taxon>
        <taxon>Nocardiaceae</taxon>
        <taxon>Nocardia</taxon>
    </lineage>
</organism>
<comment type="caution">
    <text evidence="5">The sequence shown here is derived from an EMBL/GenBank/DDBJ whole genome shotgun (WGS) entry which is preliminary data.</text>
</comment>
<dbReference type="SUPFAM" id="SSF46689">
    <property type="entry name" value="Homeodomain-like"/>
    <property type="match status" value="2"/>
</dbReference>
<gene>
    <name evidence="5" type="ORF">IU459_27590</name>
</gene>